<organism evidence="1 2">
    <name type="scientific">Parascaris equorum</name>
    <name type="common">Equine roundworm</name>
    <dbReference type="NCBI Taxonomy" id="6256"/>
    <lineage>
        <taxon>Eukaryota</taxon>
        <taxon>Metazoa</taxon>
        <taxon>Ecdysozoa</taxon>
        <taxon>Nematoda</taxon>
        <taxon>Chromadorea</taxon>
        <taxon>Rhabditida</taxon>
        <taxon>Spirurina</taxon>
        <taxon>Ascaridomorpha</taxon>
        <taxon>Ascaridoidea</taxon>
        <taxon>Ascarididae</taxon>
        <taxon>Parascaris</taxon>
    </lineage>
</organism>
<keyword evidence="1" id="KW-1185">Reference proteome</keyword>
<evidence type="ECO:0000313" key="2">
    <source>
        <dbReference type="WBParaSite" id="PEQ_0000230401-mRNA-1"/>
    </source>
</evidence>
<dbReference type="Proteomes" id="UP000887564">
    <property type="component" value="Unplaced"/>
</dbReference>
<protein>
    <submittedName>
        <fullName evidence="2">Uncharacterized protein</fullName>
    </submittedName>
</protein>
<reference evidence="2" key="1">
    <citation type="submission" date="2022-11" db="UniProtKB">
        <authorList>
            <consortium name="WormBaseParasite"/>
        </authorList>
    </citation>
    <scope>IDENTIFICATION</scope>
</reference>
<proteinExistence type="predicted"/>
<name>A0A914R6P1_PAREQ</name>
<sequence length="173" mass="19549">LSVTWKIDFVLPKNENGEVALHFTDNLPDYLKEPNDWIIYWTDNPGDAIEMWNKILSDKRPLARITVPEMEPGTKYYLIIEQPSEGIKTPTFEIMTPSKAFSLPTIHEYMNSALSPIGSRFCNVAVPNFENFADCVLFLEPASEIRVGTNLNGETVLDFKPAVAAEPIKVNFI</sequence>
<dbReference type="AlphaFoldDB" id="A0A914R6P1"/>
<dbReference type="WBParaSite" id="PEQ_0000230401-mRNA-1">
    <property type="protein sequence ID" value="PEQ_0000230401-mRNA-1"/>
    <property type="gene ID" value="PEQ_0000230401"/>
</dbReference>
<evidence type="ECO:0000313" key="1">
    <source>
        <dbReference type="Proteomes" id="UP000887564"/>
    </source>
</evidence>
<accession>A0A914R6P1</accession>